<evidence type="ECO:0000313" key="1">
    <source>
        <dbReference type="EMBL" id="KAE8165047.1"/>
    </source>
</evidence>
<dbReference type="AlphaFoldDB" id="A0A5N6V2D2"/>
<organism evidence="1 2">
    <name type="scientific">Aspergillus tamarii</name>
    <dbReference type="NCBI Taxonomy" id="41984"/>
    <lineage>
        <taxon>Eukaryota</taxon>
        <taxon>Fungi</taxon>
        <taxon>Dikarya</taxon>
        <taxon>Ascomycota</taxon>
        <taxon>Pezizomycotina</taxon>
        <taxon>Eurotiomycetes</taxon>
        <taxon>Eurotiomycetidae</taxon>
        <taxon>Eurotiales</taxon>
        <taxon>Aspergillaceae</taxon>
        <taxon>Aspergillus</taxon>
        <taxon>Aspergillus subgen. Circumdati</taxon>
    </lineage>
</organism>
<proteinExistence type="predicted"/>
<dbReference type="EMBL" id="ML738603">
    <property type="protein sequence ID" value="KAE8165047.1"/>
    <property type="molecule type" value="Genomic_DNA"/>
</dbReference>
<protein>
    <submittedName>
        <fullName evidence="1">Uncharacterized protein</fullName>
    </submittedName>
</protein>
<sequence length="102" mass="11123">MPRAFRGAGDLAPLGLFPASASSARLVSLGQTQMEGGLRALSPLEMLPPSLFRIGQKYFFVFLSDWLLVHPLPTRSALIVVLTGPMRIPTPLFEPTYPILCV</sequence>
<reference evidence="1 2" key="1">
    <citation type="submission" date="2019-04" db="EMBL/GenBank/DDBJ databases">
        <title>Friends and foes A comparative genomics study of 23 Aspergillus species from section Flavi.</title>
        <authorList>
            <consortium name="DOE Joint Genome Institute"/>
            <person name="Kjaerbolling I."/>
            <person name="Vesth T."/>
            <person name="Frisvad J.C."/>
            <person name="Nybo J.L."/>
            <person name="Theobald S."/>
            <person name="Kildgaard S."/>
            <person name="Isbrandt T."/>
            <person name="Kuo A."/>
            <person name="Sato A."/>
            <person name="Lyhne E.K."/>
            <person name="Kogle M.E."/>
            <person name="Wiebenga A."/>
            <person name="Kun R.S."/>
            <person name="Lubbers R.J."/>
            <person name="Makela M.R."/>
            <person name="Barry K."/>
            <person name="Chovatia M."/>
            <person name="Clum A."/>
            <person name="Daum C."/>
            <person name="Haridas S."/>
            <person name="He G."/>
            <person name="LaButti K."/>
            <person name="Lipzen A."/>
            <person name="Mondo S."/>
            <person name="Riley R."/>
            <person name="Salamov A."/>
            <person name="Simmons B.A."/>
            <person name="Magnuson J.K."/>
            <person name="Henrissat B."/>
            <person name="Mortensen U.H."/>
            <person name="Larsen T.O."/>
            <person name="Devries R.P."/>
            <person name="Grigoriev I.V."/>
            <person name="Machida M."/>
            <person name="Baker S.E."/>
            <person name="Andersen M.R."/>
        </authorList>
    </citation>
    <scope>NUCLEOTIDE SEQUENCE [LARGE SCALE GENOMIC DNA]</scope>
    <source>
        <strain evidence="1 2">CBS 117626</strain>
    </source>
</reference>
<evidence type="ECO:0000313" key="2">
    <source>
        <dbReference type="Proteomes" id="UP000326950"/>
    </source>
</evidence>
<dbReference type="Proteomes" id="UP000326950">
    <property type="component" value="Unassembled WGS sequence"/>
</dbReference>
<keyword evidence="2" id="KW-1185">Reference proteome</keyword>
<name>A0A5N6V2D2_ASPTM</name>
<gene>
    <name evidence="1" type="ORF">BDV40DRAFT_297898</name>
</gene>
<accession>A0A5N6V2D2</accession>